<proteinExistence type="inferred from homology"/>
<evidence type="ECO:0000256" key="12">
    <source>
        <dbReference type="PIRSR" id="PIRSR602117-2"/>
    </source>
</evidence>
<dbReference type="InterPro" id="IPR008967">
    <property type="entry name" value="p53-like_TF_DNA-bd_sf"/>
</dbReference>
<evidence type="ECO:0000256" key="8">
    <source>
        <dbReference type="ARBA" id="ARBA00023159"/>
    </source>
</evidence>
<dbReference type="Gene3D" id="2.60.40.720">
    <property type="match status" value="1"/>
</dbReference>
<feature type="binding site" evidence="11">
    <location>
        <position position="151"/>
    </location>
    <ligand>
        <name>Zn(2+)</name>
        <dbReference type="ChEBI" id="CHEBI:29105"/>
    </ligand>
</feature>
<keyword evidence="9" id="KW-0804">Transcription</keyword>
<accession>A0A154PH19</accession>
<dbReference type="PANTHER" id="PTHR11447">
    <property type="entry name" value="CELLULAR TUMOR ANTIGEN P53"/>
    <property type="match status" value="1"/>
</dbReference>
<evidence type="ECO:0000259" key="13">
    <source>
        <dbReference type="Pfam" id="PF00870"/>
    </source>
</evidence>
<dbReference type="PANTHER" id="PTHR11447:SF16">
    <property type="entry name" value="P53 PROTEIN LONG FORM VARIANT 1"/>
    <property type="match status" value="1"/>
</dbReference>
<keyword evidence="15" id="KW-1185">Reference proteome</keyword>
<dbReference type="GO" id="GO:0000978">
    <property type="term" value="F:RNA polymerase II cis-regulatory region sequence-specific DNA binding"/>
    <property type="evidence" value="ECO:0007669"/>
    <property type="project" value="TreeGrafter"/>
</dbReference>
<comment type="cofactor">
    <cofactor evidence="11">
        <name>Zn(2+)</name>
        <dbReference type="ChEBI" id="CHEBI:29105"/>
    </cofactor>
    <text evidence="11">Binds 1 zinc ion per subunit.</text>
</comment>
<evidence type="ECO:0000256" key="7">
    <source>
        <dbReference type="ARBA" id="ARBA00023125"/>
    </source>
</evidence>
<evidence type="ECO:0000256" key="10">
    <source>
        <dbReference type="ARBA" id="ARBA00023242"/>
    </source>
</evidence>
<dbReference type="AlphaFoldDB" id="A0A154PH19"/>
<feature type="site" description="Interaction with DNA" evidence="12">
    <location>
        <position position="98"/>
    </location>
</feature>
<dbReference type="OMA" id="SCDTHVF"/>
<sequence>MTNMNGFSDSQESALLEDDVFSELQREIGSQTLPLLTDNMLDEVEEKYSFTQQYTECTEIKNESSDREYYQETAAPIREEFAGCYDFQFSLANQGSSKHWVYSQILRKVFILMDETLPVRFKWDPPEDGLFLRTTMVFSLDQYASDPVKRCHNHVAAVNTNNRDIDPRIIKHVVRCLDHSSMYEERNEHLSVLTPLHTPQAGSQYVLMNFKFLCKNSCPSGMNRRPTELIFNLEDSKRTVLGRRRLLVRVCSCPKRDLKKEESEVTEAQPEVKKRKLCLPVAKKMMPSCDTHVFKVQLNIIGKENYLAVLKYAYDIMAGQASRTGHYEFFKPYMDDILRKTP</sequence>
<reference evidence="14 15" key="1">
    <citation type="submission" date="2015-07" db="EMBL/GenBank/DDBJ databases">
        <title>The genome of Dufourea novaeangliae.</title>
        <authorList>
            <person name="Pan H."/>
            <person name="Kapheim K."/>
        </authorList>
    </citation>
    <scope>NUCLEOTIDE SEQUENCE [LARGE SCALE GENOMIC DNA]</scope>
    <source>
        <strain evidence="14">0120121106</strain>
        <tissue evidence="14">Whole body</tissue>
    </source>
</reference>
<dbReference type="GO" id="GO:0006915">
    <property type="term" value="P:apoptotic process"/>
    <property type="evidence" value="ECO:0007669"/>
    <property type="project" value="UniProtKB-KW"/>
</dbReference>
<evidence type="ECO:0000256" key="5">
    <source>
        <dbReference type="ARBA" id="ARBA00022833"/>
    </source>
</evidence>
<evidence type="ECO:0000256" key="9">
    <source>
        <dbReference type="ARBA" id="ARBA00023163"/>
    </source>
</evidence>
<dbReference type="PRINTS" id="PR00386">
    <property type="entry name" value="P53SUPPRESSR"/>
</dbReference>
<protein>
    <submittedName>
        <fullName evidence="14">Cellular tumor antigen p53</fullName>
    </submittedName>
</protein>
<dbReference type="OrthoDB" id="5915660at2759"/>
<comment type="subcellular location">
    <subcellularLocation>
        <location evidence="1">Nucleus</location>
    </subcellularLocation>
</comment>
<dbReference type="GO" id="GO:0005634">
    <property type="term" value="C:nucleus"/>
    <property type="evidence" value="ECO:0007669"/>
    <property type="project" value="UniProtKB-SubCell"/>
</dbReference>
<dbReference type="CDD" id="cd08367">
    <property type="entry name" value="P53"/>
    <property type="match status" value="1"/>
</dbReference>
<feature type="domain" description="p53 DNA-binding" evidence="13">
    <location>
        <begin position="78"/>
        <end position="264"/>
    </location>
</feature>
<keyword evidence="5 11" id="KW-0862">Zinc</keyword>
<dbReference type="STRING" id="178035.A0A154PH19"/>
<keyword evidence="4 11" id="KW-0479">Metal-binding</keyword>
<dbReference type="InterPro" id="IPR002117">
    <property type="entry name" value="p53_tumour_suppressor"/>
</dbReference>
<evidence type="ECO:0000313" key="15">
    <source>
        <dbReference type="Proteomes" id="UP000076502"/>
    </source>
</evidence>
<dbReference type="EMBL" id="KQ434902">
    <property type="protein sequence ID" value="KZC11155.1"/>
    <property type="molecule type" value="Genomic_DNA"/>
</dbReference>
<feature type="binding site" evidence="11">
    <location>
        <position position="218"/>
    </location>
    <ligand>
        <name>Zn(2+)</name>
        <dbReference type="ChEBI" id="CHEBI:29105"/>
    </ligand>
</feature>
<organism evidence="14 15">
    <name type="scientific">Dufourea novaeangliae</name>
    <name type="common">Sweat bee</name>
    <dbReference type="NCBI Taxonomy" id="178035"/>
    <lineage>
        <taxon>Eukaryota</taxon>
        <taxon>Metazoa</taxon>
        <taxon>Ecdysozoa</taxon>
        <taxon>Arthropoda</taxon>
        <taxon>Hexapoda</taxon>
        <taxon>Insecta</taxon>
        <taxon>Pterygota</taxon>
        <taxon>Neoptera</taxon>
        <taxon>Endopterygota</taxon>
        <taxon>Hymenoptera</taxon>
        <taxon>Apocrita</taxon>
        <taxon>Aculeata</taxon>
        <taxon>Apoidea</taxon>
        <taxon>Anthophila</taxon>
        <taxon>Halictidae</taxon>
        <taxon>Rophitinae</taxon>
        <taxon>Dufourea</taxon>
    </lineage>
</organism>
<dbReference type="Pfam" id="PF00870">
    <property type="entry name" value="P53"/>
    <property type="match status" value="1"/>
</dbReference>
<keyword evidence="6" id="KW-0805">Transcription regulation</keyword>
<comment type="similarity">
    <text evidence="2">Belongs to the p53 family.</text>
</comment>
<dbReference type="SUPFAM" id="SSF49417">
    <property type="entry name" value="p53-like transcription factors"/>
    <property type="match status" value="1"/>
</dbReference>
<evidence type="ECO:0000256" key="3">
    <source>
        <dbReference type="ARBA" id="ARBA00022703"/>
    </source>
</evidence>
<keyword evidence="10" id="KW-0539">Nucleus</keyword>
<name>A0A154PH19_DUFNO</name>
<dbReference type="GO" id="GO:0046872">
    <property type="term" value="F:metal ion binding"/>
    <property type="evidence" value="ECO:0007669"/>
    <property type="project" value="UniProtKB-KW"/>
</dbReference>
<dbReference type="GO" id="GO:0000981">
    <property type="term" value="F:DNA-binding transcription factor activity, RNA polymerase II-specific"/>
    <property type="evidence" value="ECO:0007669"/>
    <property type="project" value="TreeGrafter"/>
</dbReference>
<evidence type="ECO:0000256" key="2">
    <source>
        <dbReference type="ARBA" id="ARBA00006167"/>
    </source>
</evidence>
<evidence type="ECO:0000256" key="4">
    <source>
        <dbReference type="ARBA" id="ARBA00022723"/>
    </source>
</evidence>
<keyword evidence="7" id="KW-0238">DNA-binding</keyword>
<feature type="binding site" evidence="11">
    <location>
        <position position="154"/>
    </location>
    <ligand>
        <name>Zn(2+)</name>
        <dbReference type="ChEBI" id="CHEBI:29105"/>
    </ligand>
</feature>
<dbReference type="InterPro" id="IPR012346">
    <property type="entry name" value="p53/RUNT-type_TF_DNA-bd_sf"/>
</dbReference>
<dbReference type="Proteomes" id="UP000076502">
    <property type="component" value="Unassembled WGS sequence"/>
</dbReference>
<keyword evidence="8" id="KW-0010">Activator</keyword>
<evidence type="ECO:0000256" key="1">
    <source>
        <dbReference type="ARBA" id="ARBA00004123"/>
    </source>
</evidence>
<gene>
    <name evidence="14" type="ORF">WN55_02516</name>
</gene>
<keyword evidence="3" id="KW-0053">Apoptosis</keyword>
<evidence type="ECO:0000313" key="14">
    <source>
        <dbReference type="EMBL" id="KZC11155.1"/>
    </source>
</evidence>
<evidence type="ECO:0000256" key="6">
    <source>
        <dbReference type="ARBA" id="ARBA00023015"/>
    </source>
</evidence>
<feature type="binding site" evidence="11">
    <location>
        <position position="214"/>
    </location>
    <ligand>
        <name>Zn(2+)</name>
        <dbReference type="ChEBI" id="CHEBI:29105"/>
    </ligand>
</feature>
<evidence type="ECO:0000256" key="11">
    <source>
        <dbReference type="PIRSR" id="PIRSR602117-1"/>
    </source>
</evidence>
<dbReference type="InterPro" id="IPR011615">
    <property type="entry name" value="p53_DNA-bd"/>
</dbReference>